<dbReference type="InterPro" id="IPR024078">
    <property type="entry name" value="LmbE-like_dom_sf"/>
</dbReference>
<dbReference type="PANTHER" id="PTHR12993:SF11">
    <property type="entry name" value="N-ACETYLGLUCOSAMINYL-PHOSPHATIDYLINOSITOL DE-N-ACETYLASE"/>
    <property type="match status" value="1"/>
</dbReference>
<evidence type="ECO:0000313" key="1">
    <source>
        <dbReference type="EMBL" id="NVD45310.1"/>
    </source>
</evidence>
<dbReference type="Proteomes" id="UP000561438">
    <property type="component" value="Unassembled WGS sequence"/>
</dbReference>
<keyword evidence="2" id="KW-1185">Reference proteome</keyword>
<dbReference type="Gene3D" id="3.40.50.10320">
    <property type="entry name" value="LmbE-like"/>
    <property type="match status" value="1"/>
</dbReference>
<name>A0A850H3Z3_9SPHN</name>
<reference evidence="1 2" key="1">
    <citation type="submission" date="2020-06" db="EMBL/GenBank/DDBJ databases">
        <title>Altererythrobacter sp. HHU K3-1.</title>
        <authorList>
            <person name="Zhang D."/>
            <person name="Xue H."/>
        </authorList>
    </citation>
    <scope>NUCLEOTIDE SEQUENCE [LARGE SCALE GENOMIC DNA]</scope>
    <source>
        <strain evidence="1 2">HHU K3-1</strain>
    </source>
</reference>
<dbReference type="PANTHER" id="PTHR12993">
    <property type="entry name" value="N-ACETYLGLUCOSAMINYL-PHOSPHATIDYLINOSITOL DE-N-ACETYLASE-RELATED"/>
    <property type="match status" value="1"/>
</dbReference>
<dbReference type="AlphaFoldDB" id="A0A850H3Z3"/>
<dbReference type="SUPFAM" id="SSF102588">
    <property type="entry name" value="LmbE-like"/>
    <property type="match status" value="1"/>
</dbReference>
<evidence type="ECO:0000313" key="2">
    <source>
        <dbReference type="Proteomes" id="UP000561438"/>
    </source>
</evidence>
<organism evidence="1 2">
    <name type="scientific">Qipengyuania atrilutea</name>
    <dbReference type="NCBI Taxonomy" id="2744473"/>
    <lineage>
        <taxon>Bacteria</taxon>
        <taxon>Pseudomonadati</taxon>
        <taxon>Pseudomonadota</taxon>
        <taxon>Alphaproteobacteria</taxon>
        <taxon>Sphingomonadales</taxon>
        <taxon>Erythrobacteraceae</taxon>
        <taxon>Qipengyuania</taxon>
    </lineage>
</organism>
<accession>A0A850H3Z3</accession>
<comment type="caution">
    <text evidence="1">The sequence shown here is derived from an EMBL/GenBank/DDBJ whole genome shotgun (WGS) entry which is preliminary data.</text>
</comment>
<dbReference type="GO" id="GO:0016811">
    <property type="term" value="F:hydrolase activity, acting on carbon-nitrogen (but not peptide) bonds, in linear amides"/>
    <property type="evidence" value="ECO:0007669"/>
    <property type="project" value="TreeGrafter"/>
</dbReference>
<dbReference type="InterPro" id="IPR003737">
    <property type="entry name" value="GlcNAc_PI_deacetylase-related"/>
</dbReference>
<protein>
    <submittedName>
        <fullName evidence="1">PIG-L family deacetylase</fullName>
    </submittedName>
</protein>
<sequence length="240" mass="25705">MSVPELPAGAILDASAGAPHTTIDALAPGGSLLIVAPHPDDETFGCGMALAAAAAKRRRIAIVLLTDGEGSHPNARTITPEELAVLRFGEFEAALAVLVPSQEIDVLRLRQPDGRTRYDPALLEKVIPFARERNVSAVWSTWQDDPHCDHETAALLGRAVAHACAIPFWQFAVWGRFGEGAVPSGLSIFDDPQTKTLKREAIAAYKSQIDPKAIDDPHGFVMPPALVSHFADHPEVFISG</sequence>
<gene>
    <name evidence="1" type="ORF">HUV48_09815</name>
</gene>
<dbReference type="RefSeq" id="WP_176267603.1">
    <property type="nucleotide sequence ID" value="NZ_JABWGV010000003.1"/>
</dbReference>
<proteinExistence type="predicted"/>
<dbReference type="EMBL" id="JABWGV010000003">
    <property type="protein sequence ID" value="NVD45310.1"/>
    <property type="molecule type" value="Genomic_DNA"/>
</dbReference>
<dbReference type="Pfam" id="PF02585">
    <property type="entry name" value="PIG-L"/>
    <property type="match status" value="1"/>
</dbReference>